<reference evidence="3 4" key="1">
    <citation type="submission" date="2020-04" db="EMBL/GenBank/DDBJ databases">
        <title>Perkinsus olseni comparative genomics.</title>
        <authorList>
            <person name="Bogema D.R."/>
        </authorList>
    </citation>
    <scope>NUCLEOTIDE SEQUENCE [LARGE SCALE GENOMIC DNA]</scope>
    <source>
        <strain evidence="3">ATCC PRA-31</strain>
    </source>
</reference>
<dbReference type="Gene3D" id="3.30.710.10">
    <property type="entry name" value="Potassium Channel Kv1.1, Chain A"/>
    <property type="match status" value="1"/>
</dbReference>
<dbReference type="Proteomes" id="UP000572268">
    <property type="component" value="Unassembled WGS sequence"/>
</dbReference>
<dbReference type="InterPro" id="IPR051481">
    <property type="entry name" value="BTB-POZ/Galectin-3-binding"/>
</dbReference>
<dbReference type="EMBL" id="JABANN010000158">
    <property type="protein sequence ID" value="KAF4668534.1"/>
    <property type="molecule type" value="Genomic_DNA"/>
</dbReference>
<protein>
    <submittedName>
        <fullName evidence="3">Kelch-like</fullName>
    </submittedName>
</protein>
<feature type="domain" description="BACK" evidence="2">
    <location>
        <begin position="305"/>
        <end position="408"/>
    </location>
</feature>
<dbReference type="SMART" id="SM00875">
    <property type="entry name" value="BACK"/>
    <property type="match status" value="1"/>
</dbReference>
<gene>
    <name evidence="3" type="primary">KLHL13_1</name>
    <name evidence="3" type="ORF">FOL46_001939</name>
</gene>
<proteinExistence type="predicted"/>
<evidence type="ECO:0000313" key="4">
    <source>
        <dbReference type="Proteomes" id="UP000572268"/>
    </source>
</evidence>
<feature type="signal peptide" evidence="1">
    <location>
        <begin position="1"/>
        <end position="20"/>
    </location>
</feature>
<sequence>MVSSLVLLVAAVQISPRVVGDLRVKVLRHHESDAHCGVFSENNQKALFHLTYTVTGSPLFETASLVCNDPRHFAAKSISDMKKAAKFSRGESEMADAVLNTLEARTIKKLPSNANKGKTCKQRLLDFYKYNENAIKKTTTGLCGPIEDAGCMFTYYMCGEALTIYNKMESEPKPPTFKKGDGYGEFELEIVCPTEVLCQHLLNLFDNEKYADVVLKPTANDEEGEYRPIHANRAILAQWSPVLEQMLFPSDELNTLLLANDRQTEGGLPELPLHCGYRTLYQAVSYIYGHPLTLDVKDLWPLYCFLSTYQFKKDFLETIQRVLEESARRLLLMEFNDVSKTTGYSSLHWKILKDVLGSDDLTCAEDEVFNNAMRWIEVDDARLDAHLDEVLQLIRFPLMDSKLVATLDSHPVAGKSRELPRLQLAALKYHFNPAGATELNSRLRRGAVYWRLTKSKSCSSTDNSVMQTFVLAVPADLMIDRSWRLVVEKFSADSLVVAGVLAVRGELAQEDSPEVRGAYIGRYSNGWGLACFGNLYNGGCKCSAAMQDLCTPVCQTHLPFLRCSAGTETIDMQITSKETTMLSNE</sequence>
<evidence type="ECO:0000313" key="3">
    <source>
        <dbReference type="EMBL" id="KAF4668534.1"/>
    </source>
</evidence>
<dbReference type="AlphaFoldDB" id="A0A7J6MAH0"/>
<keyword evidence="1" id="KW-0732">Signal</keyword>
<name>A0A7J6MAH0_PEROL</name>
<evidence type="ECO:0000259" key="2">
    <source>
        <dbReference type="SMART" id="SM00875"/>
    </source>
</evidence>
<accession>A0A7J6MAH0</accession>
<dbReference type="SUPFAM" id="SSF54695">
    <property type="entry name" value="POZ domain"/>
    <property type="match status" value="1"/>
</dbReference>
<comment type="caution">
    <text evidence="3">The sequence shown here is derived from an EMBL/GenBank/DDBJ whole genome shotgun (WGS) entry which is preliminary data.</text>
</comment>
<dbReference type="InterPro" id="IPR011705">
    <property type="entry name" value="BACK"/>
</dbReference>
<evidence type="ECO:0000256" key="1">
    <source>
        <dbReference type="SAM" id="SignalP"/>
    </source>
</evidence>
<dbReference type="Pfam" id="PF07707">
    <property type="entry name" value="BACK"/>
    <property type="match status" value="1"/>
</dbReference>
<organism evidence="3 4">
    <name type="scientific">Perkinsus olseni</name>
    <name type="common">Perkinsus atlanticus</name>
    <dbReference type="NCBI Taxonomy" id="32597"/>
    <lineage>
        <taxon>Eukaryota</taxon>
        <taxon>Sar</taxon>
        <taxon>Alveolata</taxon>
        <taxon>Perkinsozoa</taxon>
        <taxon>Perkinsea</taxon>
        <taxon>Perkinsida</taxon>
        <taxon>Perkinsidae</taxon>
        <taxon>Perkinsus</taxon>
    </lineage>
</organism>
<dbReference type="Gene3D" id="1.25.40.420">
    <property type="match status" value="1"/>
</dbReference>
<dbReference type="InterPro" id="IPR011333">
    <property type="entry name" value="SKP1/BTB/POZ_sf"/>
</dbReference>
<feature type="chain" id="PRO_5029623927" evidence="1">
    <location>
        <begin position="21"/>
        <end position="585"/>
    </location>
</feature>
<dbReference type="PANTHER" id="PTHR24410:SF23">
    <property type="entry name" value="BTB DOMAIN-CONTAINING PROTEIN-RELATED"/>
    <property type="match status" value="1"/>
</dbReference>
<dbReference type="PANTHER" id="PTHR24410">
    <property type="entry name" value="HL07962P-RELATED"/>
    <property type="match status" value="1"/>
</dbReference>